<evidence type="ECO:0008006" key="5">
    <source>
        <dbReference type="Google" id="ProtNLM"/>
    </source>
</evidence>
<feature type="region of interest" description="Disordered" evidence="2">
    <location>
        <begin position="131"/>
        <end position="165"/>
    </location>
</feature>
<sequence length="794" mass="94594">MSSEGIDMKIIDDIEEEEIMIIYKGKKEKEEEEEIIEMKTKKKEFLKKFRYFKIRNKELEQQEEIFIHDKFCTSTFKAVVESLNTKYVEVGENNYEELLLISNKYEYYELSRTIEQFMKERPDLERILSSLRQEKNKEEDNEYSDYSDDEEEGEGMRDYEEETEKNKEEMIASHLDFFLERGLLKRMNIKRLLRILNSKSRVIHNHHALFEFIKEIMHDNDNDKNKKNKYKEYYDMLFATLDYSEMTISEIEYIINSEYYCNVFQPKHSEAAMKTIIYNIHQNENKIKELEDKINELSKRLQTHILNNENDNRTRQYEETKLTQQIQNIAERITNDINNINEHLQTLNQRIEYNENEHNKYQTKQDKKILLFDSKFSQNISKITQQFERITNKINEIDKKEETNKNSQNKLEEEIRQIKEKQLIDISNIKQIIEGITNTINQIGEINQKENVSHQKDISEIRGVIARLEQKKEPKEVTEKTSIKYHPFSSEINLHTDGILCRLKKNMKNPFNHLFISSQSSNDIYNLINPNTNDDFGFYGIGGFIEIELQEPVDITGIKIFSSLVYFPKTFDIEINDKLVQKIEEAKELRGQNQSMTIDLEYKQTRKVRIINRGKNWDKDNNSLIIKRIEFLSNEAKYSRGIFSTLVYESEDHDPHKCPVLMSASSNDFNSFHLIDTSEIICTDPDEHSWFQIEITEGRAVLFGFRLKKCISEKLKSYKIICTDDNHKPEESWTTLIEVNERRDDEHEDLDIYKFPQPSPPTKYVKLIQTGQNWSNSLNLLFHHFELFGNYLTS</sequence>
<feature type="compositionally biased region" description="Basic and acidic residues" evidence="2">
    <location>
        <begin position="154"/>
        <end position="165"/>
    </location>
</feature>
<reference evidence="3 4" key="1">
    <citation type="submission" date="2024-04" db="EMBL/GenBank/DDBJ databases">
        <title>Tritrichomonas musculus Genome.</title>
        <authorList>
            <person name="Alves-Ferreira E."/>
            <person name="Grigg M."/>
            <person name="Lorenzi H."/>
            <person name="Galac M."/>
        </authorList>
    </citation>
    <scope>NUCLEOTIDE SEQUENCE [LARGE SCALE GENOMIC DNA]</scope>
    <source>
        <strain evidence="3 4">EAF2021</strain>
    </source>
</reference>
<keyword evidence="1" id="KW-0175">Coiled coil</keyword>
<dbReference type="EMBL" id="JAPFFF010000050">
    <property type="protein sequence ID" value="KAK8839921.1"/>
    <property type="molecule type" value="Genomic_DNA"/>
</dbReference>
<organism evidence="3 4">
    <name type="scientific">Tritrichomonas musculus</name>
    <dbReference type="NCBI Taxonomy" id="1915356"/>
    <lineage>
        <taxon>Eukaryota</taxon>
        <taxon>Metamonada</taxon>
        <taxon>Parabasalia</taxon>
        <taxon>Tritrichomonadida</taxon>
        <taxon>Tritrichomonadidae</taxon>
        <taxon>Tritrichomonas</taxon>
    </lineage>
</organism>
<name>A0ABR2H199_9EUKA</name>
<feature type="compositionally biased region" description="Acidic residues" evidence="2">
    <location>
        <begin position="139"/>
        <end position="153"/>
    </location>
</feature>
<evidence type="ECO:0000313" key="3">
    <source>
        <dbReference type="EMBL" id="KAK8839921.1"/>
    </source>
</evidence>
<feature type="coiled-coil region" evidence="1">
    <location>
        <begin position="273"/>
        <end position="424"/>
    </location>
</feature>
<keyword evidence="4" id="KW-1185">Reference proteome</keyword>
<evidence type="ECO:0000313" key="4">
    <source>
        <dbReference type="Proteomes" id="UP001470230"/>
    </source>
</evidence>
<dbReference type="Proteomes" id="UP001470230">
    <property type="component" value="Unassembled WGS sequence"/>
</dbReference>
<evidence type="ECO:0000256" key="1">
    <source>
        <dbReference type="SAM" id="Coils"/>
    </source>
</evidence>
<gene>
    <name evidence="3" type="ORF">M9Y10_031635</name>
</gene>
<proteinExistence type="predicted"/>
<comment type="caution">
    <text evidence="3">The sequence shown here is derived from an EMBL/GenBank/DDBJ whole genome shotgun (WGS) entry which is preliminary data.</text>
</comment>
<protein>
    <recommendedName>
        <fullName evidence="5">BTB domain-containing protein</fullName>
    </recommendedName>
</protein>
<evidence type="ECO:0000256" key="2">
    <source>
        <dbReference type="SAM" id="MobiDB-lite"/>
    </source>
</evidence>
<accession>A0ABR2H199</accession>